<accession>A0ABP9CI28</accession>
<feature type="domain" description="Lsr2 dimerization" evidence="3">
    <location>
        <begin position="1"/>
        <end position="58"/>
    </location>
</feature>
<dbReference type="Gene3D" id="4.10.320.10">
    <property type="entry name" value="E3-binding domain"/>
    <property type="match status" value="1"/>
</dbReference>
<dbReference type="EMBL" id="BAABHO010000062">
    <property type="protein sequence ID" value="GAA4808622.1"/>
    <property type="molecule type" value="Genomic_DNA"/>
</dbReference>
<dbReference type="InterPro" id="IPR042261">
    <property type="entry name" value="Lsr2-like_dimerization"/>
</dbReference>
<feature type="region of interest" description="Disordered" evidence="2">
    <location>
        <begin position="54"/>
        <end position="122"/>
    </location>
</feature>
<dbReference type="InterPro" id="IPR024412">
    <property type="entry name" value="Lsr2_dim_dom"/>
</dbReference>
<dbReference type="Proteomes" id="UP001500928">
    <property type="component" value="Unassembled WGS sequence"/>
</dbReference>
<dbReference type="Pfam" id="PF23359">
    <property type="entry name" value="Lsr2_DNA-bd"/>
    <property type="match status" value="1"/>
</dbReference>
<evidence type="ECO:0000313" key="5">
    <source>
        <dbReference type="EMBL" id="GAA4808622.1"/>
    </source>
</evidence>
<dbReference type="Pfam" id="PF11774">
    <property type="entry name" value="Lsr2"/>
    <property type="match status" value="1"/>
</dbReference>
<evidence type="ECO:0000256" key="1">
    <source>
        <dbReference type="ARBA" id="ARBA00023125"/>
    </source>
</evidence>
<sequence>MAQKVVVSLVDDLDASEADETVEFGLDGATYEIDLSEANAAALRDTLADYVAHARRSGGRRRTSAPSASSGSRRGSGGGGGRAAVDREQNQAIREWARKQGMTVSERGRIPSEVSEAYHKAH</sequence>
<protein>
    <submittedName>
        <fullName evidence="5">Lsr2 family protein</fullName>
    </submittedName>
</protein>
<gene>
    <name evidence="5" type="ORF">GCM10023200_52990</name>
</gene>
<evidence type="ECO:0000256" key="2">
    <source>
        <dbReference type="SAM" id="MobiDB-lite"/>
    </source>
</evidence>
<comment type="caution">
    <text evidence="5">The sequence shown here is derived from an EMBL/GenBank/DDBJ whole genome shotgun (WGS) entry which is preliminary data.</text>
</comment>
<name>A0ABP9CI28_9PSEU</name>
<keyword evidence="1" id="KW-0238">DNA-binding</keyword>
<feature type="compositionally biased region" description="Basic residues" evidence="2">
    <location>
        <begin position="54"/>
        <end position="63"/>
    </location>
</feature>
<feature type="compositionally biased region" description="Low complexity" evidence="2">
    <location>
        <begin position="64"/>
        <end position="73"/>
    </location>
</feature>
<proteinExistence type="predicted"/>
<dbReference type="Gene3D" id="3.30.60.230">
    <property type="entry name" value="Lsr2, dimerization domain"/>
    <property type="match status" value="1"/>
</dbReference>
<reference evidence="6" key="1">
    <citation type="journal article" date="2019" name="Int. J. Syst. Evol. Microbiol.">
        <title>The Global Catalogue of Microorganisms (GCM) 10K type strain sequencing project: providing services to taxonomists for standard genome sequencing and annotation.</title>
        <authorList>
            <consortium name="The Broad Institute Genomics Platform"/>
            <consortium name="The Broad Institute Genome Sequencing Center for Infectious Disease"/>
            <person name="Wu L."/>
            <person name="Ma J."/>
        </authorList>
    </citation>
    <scope>NUCLEOTIDE SEQUENCE [LARGE SCALE GENOMIC DNA]</scope>
    <source>
        <strain evidence="6">JCM 17979</strain>
    </source>
</reference>
<organism evidence="5 6">
    <name type="scientific">Actinomycetospora chlora</name>
    <dbReference type="NCBI Taxonomy" id="663608"/>
    <lineage>
        <taxon>Bacteria</taxon>
        <taxon>Bacillati</taxon>
        <taxon>Actinomycetota</taxon>
        <taxon>Actinomycetes</taxon>
        <taxon>Pseudonocardiales</taxon>
        <taxon>Pseudonocardiaceae</taxon>
        <taxon>Actinomycetospora</taxon>
    </lineage>
</organism>
<keyword evidence="6" id="KW-1185">Reference proteome</keyword>
<dbReference type="RefSeq" id="WP_345423129.1">
    <property type="nucleotide sequence ID" value="NZ_BAABHO010000062.1"/>
</dbReference>
<evidence type="ECO:0000259" key="4">
    <source>
        <dbReference type="Pfam" id="PF23359"/>
    </source>
</evidence>
<feature type="compositionally biased region" description="Basic and acidic residues" evidence="2">
    <location>
        <begin position="106"/>
        <end position="122"/>
    </location>
</feature>
<evidence type="ECO:0000259" key="3">
    <source>
        <dbReference type="Pfam" id="PF11774"/>
    </source>
</evidence>
<feature type="domain" description="Lsr2 DNA-binding" evidence="4">
    <location>
        <begin position="86"/>
        <end position="121"/>
    </location>
</feature>
<dbReference type="InterPro" id="IPR036625">
    <property type="entry name" value="E3-bd_dom_sf"/>
</dbReference>
<evidence type="ECO:0000313" key="6">
    <source>
        <dbReference type="Proteomes" id="UP001500928"/>
    </source>
</evidence>
<dbReference type="InterPro" id="IPR055370">
    <property type="entry name" value="Lsr2_DNA-bd"/>
</dbReference>